<gene>
    <name evidence="2" type="ORF">KYK14_01075</name>
</gene>
<feature type="chain" id="PRO_5045718518" evidence="1">
    <location>
        <begin position="26"/>
        <end position="180"/>
    </location>
</feature>
<accession>A0ABS6WU72</accession>
<comment type="caution">
    <text evidence="2">The sequence shown here is derived from an EMBL/GenBank/DDBJ whole genome shotgun (WGS) entry which is preliminary data.</text>
</comment>
<evidence type="ECO:0000313" key="3">
    <source>
        <dbReference type="Proteomes" id="UP000826188"/>
    </source>
</evidence>
<keyword evidence="3" id="KW-1185">Reference proteome</keyword>
<keyword evidence="1" id="KW-0732">Signal</keyword>
<proteinExistence type="predicted"/>
<sequence>MNPLLQYPALAAALMLSLLGSPSQAQTTAAAPAAPAPAGPAPVLGSPNPAAAIHAARFHGATARKAHYRAIYQLNSNDPKVIAKTLQALQAALADPRLKGKLALELVVFSGGTAAFRKNQPYEADVLALQQAGVILAQCENSMKAQSLTKDDMLPYISYVPTANGELIIRQAEGWSLVHL</sequence>
<dbReference type="RefSeq" id="WP_219156214.1">
    <property type="nucleotide sequence ID" value="NZ_JAHWGL010000002.1"/>
</dbReference>
<evidence type="ECO:0000256" key="1">
    <source>
        <dbReference type="SAM" id="SignalP"/>
    </source>
</evidence>
<organism evidence="2 3">
    <name type="scientific">Hymenobacter profundi</name>
    <dbReference type="NCBI Taxonomy" id="1982110"/>
    <lineage>
        <taxon>Bacteria</taxon>
        <taxon>Pseudomonadati</taxon>
        <taxon>Bacteroidota</taxon>
        <taxon>Cytophagia</taxon>
        <taxon>Cytophagales</taxon>
        <taxon>Hymenobacteraceae</taxon>
        <taxon>Hymenobacter</taxon>
    </lineage>
</organism>
<dbReference type="Proteomes" id="UP000826188">
    <property type="component" value="Unassembled WGS sequence"/>
</dbReference>
<dbReference type="PANTHER" id="PTHR37691:SF1">
    <property type="entry name" value="BLR3518 PROTEIN"/>
    <property type="match status" value="1"/>
</dbReference>
<reference evidence="2 3" key="1">
    <citation type="submission" date="2021-07" db="EMBL/GenBank/DDBJ databases">
        <title>Hymenobacter profundi sp. nov., isolated from deep-sea water.</title>
        <authorList>
            <person name="Kim M.K."/>
        </authorList>
    </citation>
    <scope>NUCLEOTIDE SEQUENCE [LARGE SCALE GENOMIC DNA]</scope>
    <source>
        <strain evidence="2 3">M2</strain>
    </source>
</reference>
<feature type="signal peptide" evidence="1">
    <location>
        <begin position="1"/>
        <end position="25"/>
    </location>
</feature>
<dbReference type="EMBL" id="JAHWGL010000002">
    <property type="protein sequence ID" value="MBW3127131.1"/>
    <property type="molecule type" value="Genomic_DNA"/>
</dbReference>
<protein>
    <submittedName>
        <fullName evidence="2">DsrE family protein</fullName>
    </submittedName>
</protein>
<dbReference type="PANTHER" id="PTHR37691">
    <property type="entry name" value="BLR3518 PROTEIN"/>
    <property type="match status" value="1"/>
</dbReference>
<evidence type="ECO:0000313" key="2">
    <source>
        <dbReference type="EMBL" id="MBW3127131.1"/>
    </source>
</evidence>
<name>A0ABS6WU72_9BACT</name>